<keyword evidence="1" id="KW-1277">Toxin-antitoxin system</keyword>
<dbReference type="SUPFAM" id="SSF143011">
    <property type="entry name" value="RelE-like"/>
    <property type="match status" value="1"/>
</dbReference>
<dbReference type="AlphaFoldDB" id="A0A399D1L1"/>
<protein>
    <submittedName>
        <fullName evidence="2">Type II toxin-antitoxin system RelE/ParE family toxin</fullName>
    </submittedName>
</protein>
<dbReference type="InterPro" id="IPR007712">
    <property type="entry name" value="RelE/ParE_toxin"/>
</dbReference>
<proteinExistence type="predicted"/>
<keyword evidence="3" id="KW-1185">Reference proteome</keyword>
<evidence type="ECO:0000313" key="2">
    <source>
        <dbReference type="EMBL" id="RIH65333.1"/>
    </source>
</evidence>
<comment type="caution">
    <text evidence="2">The sequence shown here is derived from an EMBL/GenBank/DDBJ whole genome shotgun (WGS) entry which is preliminary data.</text>
</comment>
<dbReference type="Proteomes" id="UP000266441">
    <property type="component" value="Unassembled WGS sequence"/>
</dbReference>
<evidence type="ECO:0000256" key="1">
    <source>
        <dbReference type="ARBA" id="ARBA00022649"/>
    </source>
</evidence>
<evidence type="ECO:0000313" key="3">
    <source>
        <dbReference type="Proteomes" id="UP000266441"/>
    </source>
</evidence>
<dbReference type="RefSeq" id="WP_119349714.1">
    <property type="nucleotide sequence ID" value="NZ_QWET01000006.1"/>
</dbReference>
<dbReference type="EMBL" id="QWET01000006">
    <property type="protein sequence ID" value="RIH65333.1"/>
    <property type="molecule type" value="Genomic_DNA"/>
</dbReference>
<name>A0A399D1L1_9BACT</name>
<dbReference type="Gene3D" id="3.30.2310.20">
    <property type="entry name" value="RelE-like"/>
    <property type="match status" value="1"/>
</dbReference>
<gene>
    <name evidence="2" type="ORF">D1164_09385</name>
</gene>
<dbReference type="OrthoDB" id="1121556at2"/>
<dbReference type="InterPro" id="IPR035093">
    <property type="entry name" value="RelE/ParE_toxin_dom_sf"/>
</dbReference>
<reference evidence="2 3" key="1">
    <citation type="journal article" date="2015" name="Int. J. Syst. Evol. Microbiol.">
        <title>Mariniphaga sediminis sp. nov., isolated from coastal sediment.</title>
        <authorList>
            <person name="Wang F.Q."/>
            <person name="Shen Q.Y."/>
            <person name="Chen G.J."/>
            <person name="Du Z.J."/>
        </authorList>
    </citation>
    <scope>NUCLEOTIDE SEQUENCE [LARGE SCALE GENOMIC DNA]</scope>
    <source>
        <strain evidence="2 3">SY21</strain>
    </source>
</reference>
<sequence>MVRKKKLPIHWDRLAKNNLDDIYNYIAEDSVMAARKVKKELVKLAHSLNDFPEKFSVEKYLVDEPENYRSVSKWNYKIIYEITEEYIIIVDVFHTSQHPSKMKKSLKRDLED</sequence>
<organism evidence="2 3">
    <name type="scientific">Mariniphaga sediminis</name>
    <dbReference type="NCBI Taxonomy" id="1628158"/>
    <lineage>
        <taxon>Bacteria</taxon>
        <taxon>Pseudomonadati</taxon>
        <taxon>Bacteroidota</taxon>
        <taxon>Bacteroidia</taxon>
        <taxon>Marinilabiliales</taxon>
        <taxon>Prolixibacteraceae</taxon>
        <taxon>Mariniphaga</taxon>
    </lineage>
</organism>
<dbReference type="Pfam" id="PF05016">
    <property type="entry name" value="ParE_toxin"/>
    <property type="match status" value="1"/>
</dbReference>
<accession>A0A399D1L1</accession>